<reference evidence="4" key="1">
    <citation type="submission" date="2021-04" db="EMBL/GenBank/DDBJ databases">
        <title>Luteolibacter sp. 32A isolated from the skin of an Anderson's salamander (Ambystoma andersonii).</title>
        <authorList>
            <person name="Spergser J."/>
            <person name="Busse H.-J."/>
        </authorList>
    </citation>
    <scope>NUCLEOTIDE SEQUENCE</scope>
    <source>
        <strain evidence="4">32A</strain>
    </source>
</reference>
<dbReference type="AlphaFoldDB" id="A0A975IYF5"/>
<evidence type="ECO:0000256" key="1">
    <source>
        <dbReference type="ARBA" id="ARBA00001946"/>
    </source>
</evidence>
<protein>
    <submittedName>
        <fullName evidence="4">NUDIX hydrolase N-terminal domain-containing protein</fullName>
    </submittedName>
</protein>
<dbReference type="Proteomes" id="UP000676169">
    <property type="component" value="Chromosome"/>
</dbReference>
<proteinExistence type="predicted"/>
<dbReference type="SUPFAM" id="SSF55811">
    <property type="entry name" value="Nudix"/>
    <property type="match status" value="1"/>
</dbReference>
<dbReference type="Gene3D" id="6.10.250.1120">
    <property type="match status" value="1"/>
</dbReference>
<gene>
    <name evidence="4" type="ORF">KBB96_13210</name>
</gene>
<dbReference type="GO" id="GO:0016787">
    <property type="term" value="F:hydrolase activity"/>
    <property type="evidence" value="ECO:0007669"/>
    <property type="project" value="UniProtKB-KW"/>
</dbReference>
<organism evidence="4 5">
    <name type="scientific">Luteolibacter ambystomatis</name>
    <dbReference type="NCBI Taxonomy" id="2824561"/>
    <lineage>
        <taxon>Bacteria</taxon>
        <taxon>Pseudomonadati</taxon>
        <taxon>Verrucomicrobiota</taxon>
        <taxon>Verrucomicrobiia</taxon>
        <taxon>Verrucomicrobiales</taxon>
        <taxon>Verrucomicrobiaceae</taxon>
        <taxon>Luteolibacter</taxon>
    </lineage>
</organism>
<dbReference type="PROSITE" id="PS51462">
    <property type="entry name" value="NUDIX"/>
    <property type="match status" value="1"/>
</dbReference>
<keyword evidence="2 4" id="KW-0378">Hydrolase</keyword>
<evidence type="ECO:0000256" key="2">
    <source>
        <dbReference type="ARBA" id="ARBA00022801"/>
    </source>
</evidence>
<dbReference type="Gene3D" id="3.90.79.10">
    <property type="entry name" value="Nucleoside Triphosphate Pyrophosphohydrolase"/>
    <property type="match status" value="1"/>
</dbReference>
<evidence type="ECO:0000313" key="4">
    <source>
        <dbReference type="EMBL" id="QUE49828.1"/>
    </source>
</evidence>
<evidence type="ECO:0000313" key="5">
    <source>
        <dbReference type="Proteomes" id="UP000676169"/>
    </source>
</evidence>
<dbReference type="PANTHER" id="PTHR43046:SF16">
    <property type="entry name" value="ADP-RIBOSE PYROPHOSPHATASE YJHB-RELATED"/>
    <property type="match status" value="1"/>
</dbReference>
<dbReference type="CDD" id="cd04672">
    <property type="entry name" value="NUDIX_CDP-Chase_like"/>
    <property type="match status" value="1"/>
</dbReference>
<dbReference type="PANTHER" id="PTHR43046">
    <property type="entry name" value="GDP-MANNOSE MANNOSYL HYDROLASE"/>
    <property type="match status" value="1"/>
</dbReference>
<dbReference type="Pfam" id="PF00293">
    <property type="entry name" value="NUDIX"/>
    <property type="match status" value="1"/>
</dbReference>
<keyword evidence="5" id="KW-1185">Reference proteome</keyword>
<accession>A0A975IYF5</accession>
<evidence type="ECO:0000259" key="3">
    <source>
        <dbReference type="PROSITE" id="PS51462"/>
    </source>
</evidence>
<dbReference type="Pfam" id="PF12535">
    <property type="entry name" value="Nudix_N"/>
    <property type="match status" value="1"/>
</dbReference>
<dbReference type="RefSeq" id="WP_211629917.1">
    <property type="nucleotide sequence ID" value="NZ_CP073100.1"/>
</dbReference>
<feature type="domain" description="Nudix hydrolase" evidence="3">
    <location>
        <begin position="68"/>
        <end position="194"/>
    </location>
</feature>
<dbReference type="EMBL" id="CP073100">
    <property type="protein sequence ID" value="QUE49828.1"/>
    <property type="molecule type" value="Genomic_DNA"/>
</dbReference>
<dbReference type="KEGG" id="lamb:KBB96_13210"/>
<sequence length="207" mass="23142">MTASDPITQPLDWIALSRELKSIAEAGLRYGENAYDRERYARILELASAPLSAVAPDFEWPHEFGYATPKVDVRAVVFDGDNVLLVREASNGLWTLPGGWADLNLSPAENAAKEVREEAGLDVVVEKLIACWDKDKQGHPKQPEHVYKLVFLCRKTGGELTTSHETDAVEFYPIDQLPELCPHRAADHYIELARRHHADPSLPTAFD</sequence>
<comment type="cofactor">
    <cofactor evidence="1">
        <name>Mg(2+)</name>
        <dbReference type="ChEBI" id="CHEBI:18420"/>
    </cofactor>
</comment>
<dbReference type="InterPro" id="IPR000086">
    <property type="entry name" value="NUDIX_hydrolase_dom"/>
</dbReference>
<dbReference type="InterPro" id="IPR059176">
    <property type="entry name" value="UDP-X_N"/>
</dbReference>
<dbReference type="InterPro" id="IPR015797">
    <property type="entry name" value="NUDIX_hydrolase-like_dom_sf"/>
</dbReference>
<name>A0A975IYF5_9BACT</name>